<protein>
    <recommendedName>
        <fullName evidence="5">Lipoprotein</fullName>
    </recommendedName>
</protein>
<name>A0A7J0BHA3_9BACT</name>
<evidence type="ECO:0000256" key="2">
    <source>
        <dbReference type="SAM" id="SignalP"/>
    </source>
</evidence>
<evidence type="ECO:0008006" key="5">
    <source>
        <dbReference type="Google" id="ProtNLM"/>
    </source>
</evidence>
<feature type="chain" id="PRO_5029585829" description="Lipoprotein" evidence="2">
    <location>
        <begin position="26"/>
        <end position="199"/>
    </location>
</feature>
<dbReference type="Proteomes" id="UP000503840">
    <property type="component" value="Unassembled WGS sequence"/>
</dbReference>
<keyword evidence="4" id="KW-1185">Reference proteome</keyword>
<dbReference type="EMBL" id="BLVO01000013">
    <property type="protein sequence ID" value="GFM33066.1"/>
    <property type="molecule type" value="Genomic_DNA"/>
</dbReference>
<evidence type="ECO:0000313" key="4">
    <source>
        <dbReference type="Proteomes" id="UP000503840"/>
    </source>
</evidence>
<gene>
    <name evidence="3" type="ORF">DSM101010T_14310</name>
</gene>
<accession>A0A7J0BHA3</accession>
<dbReference type="PROSITE" id="PS51257">
    <property type="entry name" value="PROKAR_LIPOPROTEIN"/>
    <property type="match status" value="1"/>
</dbReference>
<reference evidence="3 4" key="1">
    <citation type="submission" date="2020-05" db="EMBL/GenBank/DDBJ databases">
        <title>Draft genome sequence of Desulfovibrio sp. strain HN2T.</title>
        <authorList>
            <person name="Ueno A."/>
            <person name="Tamazawa S."/>
            <person name="Tamamura S."/>
            <person name="Murakami T."/>
            <person name="Kiyama T."/>
            <person name="Inomata H."/>
            <person name="Amano Y."/>
            <person name="Miyakawa K."/>
            <person name="Tamaki H."/>
            <person name="Naganuma T."/>
            <person name="Kaneko K."/>
        </authorList>
    </citation>
    <scope>NUCLEOTIDE SEQUENCE [LARGE SCALE GENOMIC DNA]</scope>
    <source>
        <strain evidence="3 4">HN2</strain>
    </source>
</reference>
<evidence type="ECO:0000313" key="3">
    <source>
        <dbReference type="EMBL" id="GFM33066.1"/>
    </source>
</evidence>
<organism evidence="3 4">
    <name type="scientific">Desulfovibrio subterraneus</name>
    <dbReference type="NCBI Taxonomy" id="2718620"/>
    <lineage>
        <taxon>Bacteria</taxon>
        <taxon>Pseudomonadati</taxon>
        <taxon>Thermodesulfobacteriota</taxon>
        <taxon>Desulfovibrionia</taxon>
        <taxon>Desulfovibrionales</taxon>
        <taxon>Desulfovibrionaceae</taxon>
        <taxon>Desulfovibrio</taxon>
    </lineage>
</organism>
<sequence length="199" mass="22036">MAGHCKHVCLLLLACLLLLTGCGTRTPEGGMAGNGSVVSKPVVLPSVVDSVADSSLRYAIDSAQLWRTCAARCMQDDEYGILTRKGCLTGCEMARKARPNKGMTYGDIAWCVQDIERLNVTEHVKPLEKQCRENWKHLYKRRGCRDAVKAYYADWNTGLCVVDVERARDLSAEEEPLIATKRTKKNAPAKPATFSKTKE</sequence>
<proteinExistence type="predicted"/>
<evidence type="ECO:0000256" key="1">
    <source>
        <dbReference type="SAM" id="MobiDB-lite"/>
    </source>
</evidence>
<feature type="region of interest" description="Disordered" evidence="1">
    <location>
        <begin position="173"/>
        <end position="199"/>
    </location>
</feature>
<keyword evidence="2" id="KW-0732">Signal</keyword>
<dbReference type="AlphaFoldDB" id="A0A7J0BHA3"/>
<comment type="caution">
    <text evidence="3">The sequence shown here is derived from an EMBL/GenBank/DDBJ whole genome shotgun (WGS) entry which is preliminary data.</text>
</comment>
<dbReference type="RefSeq" id="WP_174404756.1">
    <property type="nucleotide sequence ID" value="NZ_BLVO01000013.1"/>
</dbReference>
<feature type="signal peptide" evidence="2">
    <location>
        <begin position="1"/>
        <end position="25"/>
    </location>
</feature>